<dbReference type="OrthoDB" id="9811314at2"/>
<dbReference type="SUPFAM" id="SSF63411">
    <property type="entry name" value="LuxS/MPP-like metallohydrolase"/>
    <property type="match status" value="2"/>
</dbReference>
<name>A0A1X4XW44_9BACT</name>
<proteinExistence type="inferred from homology"/>
<sequence>MKFQTLKKSGVVGSVGIFVKCGSVFENDRERGLSHFVEHMVFKGTKKRSYFDIAKEIDRLGGIINAFTSKEYTCFYVKVLNDYIEKAWDVLIDIVVNPTINEAELEKEKGVIIEEINSSNDDPQSAVFDAFFESAMPTSVGKPILGTKEQIASYTREDFLDFMGKFYKPENILIAYVGEGAQLDYQNPPEFSYKDYFKNSDISDDYEFRFVPGKNIINRQLEQTNVILGCELFSIYDDRKYASFLANNFFGGNMSSKLFQSIREEKSLCYSIYSSIMFFKKGGCFYISSSTSNAKAQGLVDACIEELDRFKKSGMTKSELDDIKTNFKGQYGLSLESTNSMMIKLGSDSLTYNAYQDPRDIFLKVDRVSLDDIMEVLDLISVDKMHLTCLGNINDISF</sequence>
<dbReference type="GO" id="GO:0006508">
    <property type="term" value="P:proteolysis"/>
    <property type="evidence" value="ECO:0007669"/>
    <property type="project" value="InterPro"/>
</dbReference>
<dbReference type="Proteomes" id="UP000194141">
    <property type="component" value="Unassembled WGS sequence"/>
</dbReference>
<dbReference type="PANTHER" id="PTHR11851">
    <property type="entry name" value="METALLOPROTEASE"/>
    <property type="match status" value="1"/>
</dbReference>
<accession>A0A1X4XW44</accession>
<dbReference type="InterPro" id="IPR011249">
    <property type="entry name" value="Metalloenz_LuxS/M16"/>
</dbReference>
<reference evidence="6 7" key="1">
    <citation type="journal article" date="2017" name="Front. Microbiol.">
        <title>Genome Sequence of Desulfurella amilsii Strain TR1 and Comparative Genomics of Desulfurellaceae Family.</title>
        <authorList>
            <person name="Florentino A.P."/>
            <person name="Stams A.J."/>
            <person name="Sanchez-Andrea I."/>
        </authorList>
    </citation>
    <scope>NUCLEOTIDE SEQUENCE [LARGE SCALE GENOMIC DNA]</scope>
    <source>
        <strain evidence="6 7">TR1</strain>
    </source>
</reference>
<dbReference type="Pfam" id="PF00675">
    <property type="entry name" value="Peptidase_M16"/>
    <property type="match status" value="1"/>
</dbReference>
<gene>
    <name evidence="6" type="ORF">DESAMIL20_1297</name>
</gene>
<dbReference type="EMBL" id="MDSU01000018">
    <property type="protein sequence ID" value="OSS41744.1"/>
    <property type="molecule type" value="Genomic_DNA"/>
</dbReference>
<keyword evidence="7" id="KW-1185">Reference proteome</keyword>
<comment type="similarity">
    <text evidence="2 3">Belongs to the peptidase M16 family.</text>
</comment>
<dbReference type="PANTHER" id="PTHR11851:SF49">
    <property type="entry name" value="MITOCHONDRIAL-PROCESSING PEPTIDASE SUBUNIT ALPHA"/>
    <property type="match status" value="1"/>
</dbReference>
<dbReference type="STRING" id="1562698.DESAMIL20_1297"/>
<dbReference type="RefSeq" id="WP_086033979.1">
    <property type="nucleotide sequence ID" value="NZ_MDSU01000018.1"/>
</dbReference>
<evidence type="ECO:0000259" key="5">
    <source>
        <dbReference type="Pfam" id="PF05193"/>
    </source>
</evidence>
<dbReference type="InterPro" id="IPR007863">
    <property type="entry name" value="Peptidase_M16_C"/>
</dbReference>
<comment type="caution">
    <text evidence="6">The sequence shown here is derived from an EMBL/GenBank/DDBJ whole genome shotgun (WGS) entry which is preliminary data.</text>
</comment>
<dbReference type="InterPro" id="IPR011765">
    <property type="entry name" value="Pept_M16_N"/>
</dbReference>
<protein>
    <submittedName>
        <fullName evidence="6">Peptidase, M16 family</fullName>
    </submittedName>
</protein>
<evidence type="ECO:0000256" key="1">
    <source>
        <dbReference type="ARBA" id="ARBA00001947"/>
    </source>
</evidence>
<dbReference type="InterPro" id="IPR001431">
    <property type="entry name" value="Pept_M16_Zn_BS"/>
</dbReference>
<dbReference type="Gene3D" id="3.30.830.10">
    <property type="entry name" value="Metalloenzyme, LuxS/M16 peptidase-like"/>
    <property type="match status" value="2"/>
</dbReference>
<feature type="domain" description="Peptidase M16 N-terminal" evidence="4">
    <location>
        <begin position="12"/>
        <end position="147"/>
    </location>
</feature>
<evidence type="ECO:0000256" key="3">
    <source>
        <dbReference type="RuleBase" id="RU004447"/>
    </source>
</evidence>
<comment type="cofactor">
    <cofactor evidence="1">
        <name>Zn(2+)</name>
        <dbReference type="ChEBI" id="CHEBI:29105"/>
    </cofactor>
</comment>
<evidence type="ECO:0000313" key="7">
    <source>
        <dbReference type="Proteomes" id="UP000194141"/>
    </source>
</evidence>
<dbReference type="InterPro" id="IPR050361">
    <property type="entry name" value="MPP/UQCRC_Complex"/>
</dbReference>
<evidence type="ECO:0000256" key="2">
    <source>
        <dbReference type="ARBA" id="ARBA00007261"/>
    </source>
</evidence>
<evidence type="ECO:0000313" key="6">
    <source>
        <dbReference type="EMBL" id="OSS41744.1"/>
    </source>
</evidence>
<evidence type="ECO:0000259" key="4">
    <source>
        <dbReference type="Pfam" id="PF00675"/>
    </source>
</evidence>
<dbReference type="Pfam" id="PF05193">
    <property type="entry name" value="Peptidase_M16_C"/>
    <property type="match status" value="1"/>
</dbReference>
<dbReference type="GO" id="GO:0046872">
    <property type="term" value="F:metal ion binding"/>
    <property type="evidence" value="ECO:0007669"/>
    <property type="project" value="InterPro"/>
</dbReference>
<organism evidence="6 7">
    <name type="scientific">Desulfurella amilsii</name>
    <dbReference type="NCBI Taxonomy" id="1562698"/>
    <lineage>
        <taxon>Bacteria</taxon>
        <taxon>Pseudomonadati</taxon>
        <taxon>Campylobacterota</taxon>
        <taxon>Desulfurellia</taxon>
        <taxon>Desulfurellales</taxon>
        <taxon>Desulfurellaceae</taxon>
        <taxon>Desulfurella</taxon>
    </lineage>
</organism>
<dbReference type="PROSITE" id="PS00143">
    <property type="entry name" value="INSULINASE"/>
    <property type="match status" value="1"/>
</dbReference>
<dbReference type="GO" id="GO:0004222">
    <property type="term" value="F:metalloendopeptidase activity"/>
    <property type="evidence" value="ECO:0007669"/>
    <property type="project" value="InterPro"/>
</dbReference>
<feature type="domain" description="Peptidase M16 C-terminal" evidence="5">
    <location>
        <begin position="154"/>
        <end position="326"/>
    </location>
</feature>
<dbReference type="AlphaFoldDB" id="A0A1X4XW44"/>